<dbReference type="InterPro" id="IPR007048">
    <property type="entry name" value="IraD/Gp25-like"/>
</dbReference>
<evidence type="ECO:0000313" key="2">
    <source>
        <dbReference type="EMBL" id="MDQ0314292.1"/>
    </source>
</evidence>
<protein>
    <submittedName>
        <fullName evidence="2">Type VI secretion system protein</fullName>
    </submittedName>
</protein>
<accession>A0AAE4ARK1</accession>
<dbReference type="NCBIfam" id="TIGR03357">
    <property type="entry name" value="VI_zyme"/>
    <property type="match status" value="1"/>
</dbReference>
<proteinExistence type="predicted"/>
<dbReference type="PANTHER" id="PTHR38595:SF2">
    <property type="entry name" value="TYPE VI SECRETION SYSTEM BASEPLATE SUBUNIT TSSE"/>
    <property type="match status" value="1"/>
</dbReference>
<evidence type="ECO:0000259" key="1">
    <source>
        <dbReference type="Pfam" id="PF04965"/>
    </source>
</evidence>
<keyword evidence="3" id="KW-1185">Reference proteome</keyword>
<sequence>MRYELTLLERLDAAQTGRPVSRGDIDPSAVVESVMANLQLVLNSREGCCETRPDFGVPDFNSFLGQFPDALPAISRTVREQIRAFEPRLTEVDVKFIPDPDQPLSLNFHITAKLIVDDKSRPVSFETVFTDDGHVSLRR</sequence>
<dbReference type="InterPro" id="IPR053176">
    <property type="entry name" value="T6SS_TssE1-like"/>
</dbReference>
<dbReference type="PANTHER" id="PTHR38595">
    <property type="entry name" value="CYTOPLASMIC PROTEIN-RELATED"/>
    <property type="match status" value="1"/>
</dbReference>
<feature type="domain" description="IraD/Gp25-like" evidence="1">
    <location>
        <begin position="31"/>
        <end position="117"/>
    </location>
</feature>
<dbReference type="InterPro" id="IPR017737">
    <property type="entry name" value="TssE1-like"/>
</dbReference>
<dbReference type="SUPFAM" id="SSF160719">
    <property type="entry name" value="gpW/gp25-like"/>
    <property type="match status" value="1"/>
</dbReference>
<evidence type="ECO:0000313" key="3">
    <source>
        <dbReference type="Proteomes" id="UP001229244"/>
    </source>
</evidence>
<reference evidence="2" key="1">
    <citation type="submission" date="2023-07" db="EMBL/GenBank/DDBJ databases">
        <title>Genomic Encyclopedia of Type Strains, Phase IV (KMG-IV): sequencing the most valuable type-strain genomes for metagenomic binning, comparative biology and taxonomic classification.</title>
        <authorList>
            <person name="Goeker M."/>
        </authorList>
    </citation>
    <scope>NUCLEOTIDE SEQUENCE</scope>
    <source>
        <strain evidence="2">DSM 21202</strain>
    </source>
</reference>
<dbReference type="Pfam" id="PF04965">
    <property type="entry name" value="GPW_gp25"/>
    <property type="match status" value="1"/>
</dbReference>
<gene>
    <name evidence="2" type="ORF">J2S73_000729</name>
</gene>
<dbReference type="Gene3D" id="3.10.450.40">
    <property type="match status" value="1"/>
</dbReference>
<organism evidence="2 3">
    <name type="scientific">Amorphus orientalis</name>
    <dbReference type="NCBI Taxonomy" id="649198"/>
    <lineage>
        <taxon>Bacteria</taxon>
        <taxon>Pseudomonadati</taxon>
        <taxon>Pseudomonadota</taxon>
        <taxon>Alphaproteobacteria</taxon>
        <taxon>Hyphomicrobiales</taxon>
        <taxon>Amorphaceae</taxon>
        <taxon>Amorphus</taxon>
    </lineage>
</organism>
<dbReference type="RefSeq" id="WP_306884065.1">
    <property type="nucleotide sequence ID" value="NZ_JAUSUL010000001.1"/>
</dbReference>
<comment type="caution">
    <text evidence="2">The sequence shown here is derived from an EMBL/GenBank/DDBJ whole genome shotgun (WGS) entry which is preliminary data.</text>
</comment>
<dbReference type="EMBL" id="JAUSUL010000001">
    <property type="protein sequence ID" value="MDQ0314292.1"/>
    <property type="molecule type" value="Genomic_DNA"/>
</dbReference>
<dbReference type="AlphaFoldDB" id="A0AAE4ARK1"/>
<dbReference type="Proteomes" id="UP001229244">
    <property type="component" value="Unassembled WGS sequence"/>
</dbReference>
<name>A0AAE4ARK1_9HYPH</name>